<dbReference type="AlphaFoldDB" id="A0A4R9H872"/>
<sequence>MTPKLPLLPAISFFLFFGCSGEDMEEINGKKKEEFNPVANYIVCVAQTNACIESKGEDCFVVRDNSNYFEDGGGGVEAFCFDRTAETIFVTETGGM</sequence>
<protein>
    <recommendedName>
        <fullName evidence="3">Lipoprotein</fullName>
    </recommendedName>
</protein>
<gene>
    <name evidence="1" type="ORF">EHO65_05525</name>
</gene>
<keyword evidence="2" id="KW-1185">Reference proteome</keyword>
<dbReference type="EMBL" id="RQEY01000010">
    <property type="protein sequence ID" value="TGK42222.1"/>
    <property type="molecule type" value="Genomic_DNA"/>
</dbReference>
<organism evidence="1 2">
    <name type="scientific">Leptospira andrefontaineae</name>
    <dbReference type="NCBI Taxonomy" id="2484976"/>
    <lineage>
        <taxon>Bacteria</taxon>
        <taxon>Pseudomonadati</taxon>
        <taxon>Spirochaetota</taxon>
        <taxon>Spirochaetia</taxon>
        <taxon>Leptospirales</taxon>
        <taxon>Leptospiraceae</taxon>
        <taxon>Leptospira</taxon>
    </lineage>
</organism>
<accession>A0A4R9H872</accession>
<dbReference type="OrthoDB" id="331623at2"/>
<evidence type="ECO:0008006" key="3">
    <source>
        <dbReference type="Google" id="ProtNLM"/>
    </source>
</evidence>
<dbReference type="Proteomes" id="UP000298097">
    <property type="component" value="Unassembled WGS sequence"/>
</dbReference>
<evidence type="ECO:0000313" key="2">
    <source>
        <dbReference type="Proteomes" id="UP000298097"/>
    </source>
</evidence>
<dbReference type="PROSITE" id="PS51257">
    <property type="entry name" value="PROKAR_LIPOPROTEIN"/>
    <property type="match status" value="1"/>
</dbReference>
<comment type="caution">
    <text evidence="1">The sequence shown here is derived from an EMBL/GenBank/DDBJ whole genome shotgun (WGS) entry which is preliminary data.</text>
</comment>
<proteinExistence type="predicted"/>
<evidence type="ECO:0000313" key="1">
    <source>
        <dbReference type="EMBL" id="TGK42222.1"/>
    </source>
</evidence>
<name>A0A4R9H872_9LEPT</name>
<reference evidence="1" key="1">
    <citation type="journal article" date="2019" name="PLoS Negl. Trop. Dis.">
        <title>Revisiting the worldwide diversity of Leptospira species in the environment.</title>
        <authorList>
            <person name="Vincent A.T."/>
            <person name="Schiettekatte O."/>
            <person name="Bourhy P."/>
            <person name="Veyrier F.J."/>
            <person name="Picardeau M."/>
        </authorList>
    </citation>
    <scope>NUCLEOTIDE SEQUENCE [LARGE SCALE GENOMIC DNA]</scope>
    <source>
        <strain evidence="1">201800301</strain>
    </source>
</reference>